<accession>A0ABY7DRV3</accession>
<keyword evidence="5" id="KW-1133">Transmembrane helix</keyword>
<name>A0ABY7DRV3_MYAAR</name>
<dbReference type="PROSITE" id="PS50005">
    <property type="entry name" value="TPR"/>
    <property type="match status" value="2"/>
</dbReference>
<evidence type="ECO:0000256" key="1">
    <source>
        <dbReference type="ARBA" id="ARBA00022737"/>
    </source>
</evidence>
<keyword evidence="5" id="KW-0472">Membrane</keyword>
<dbReference type="PANTHER" id="PTHR22904:SF532">
    <property type="entry name" value="HEAT SHOCK PROTEIN STI1-LIKE PROTEIN"/>
    <property type="match status" value="1"/>
</dbReference>
<dbReference type="Proteomes" id="UP001164746">
    <property type="component" value="Chromosome 3"/>
</dbReference>
<dbReference type="InterPro" id="IPR011990">
    <property type="entry name" value="TPR-like_helical_dom_sf"/>
</dbReference>
<gene>
    <name evidence="6" type="ORF">MAR_024805</name>
</gene>
<evidence type="ECO:0000313" key="7">
    <source>
        <dbReference type="Proteomes" id="UP001164746"/>
    </source>
</evidence>
<dbReference type="SUPFAM" id="SSF48452">
    <property type="entry name" value="TPR-like"/>
    <property type="match status" value="1"/>
</dbReference>
<dbReference type="SMART" id="SM00028">
    <property type="entry name" value="TPR"/>
    <property type="match status" value="3"/>
</dbReference>
<organism evidence="6 7">
    <name type="scientific">Mya arenaria</name>
    <name type="common">Soft-shell clam</name>
    <dbReference type="NCBI Taxonomy" id="6604"/>
    <lineage>
        <taxon>Eukaryota</taxon>
        <taxon>Metazoa</taxon>
        <taxon>Spiralia</taxon>
        <taxon>Lophotrochozoa</taxon>
        <taxon>Mollusca</taxon>
        <taxon>Bivalvia</taxon>
        <taxon>Autobranchia</taxon>
        <taxon>Heteroconchia</taxon>
        <taxon>Euheterodonta</taxon>
        <taxon>Imparidentia</taxon>
        <taxon>Neoheterodontei</taxon>
        <taxon>Myida</taxon>
        <taxon>Myoidea</taxon>
        <taxon>Myidae</taxon>
        <taxon>Mya</taxon>
    </lineage>
</organism>
<feature type="transmembrane region" description="Helical" evidence="5">
    <location>
        <begin position="164"/>
        <end position="188"/>
    </location>
</feature>
<feature type="region of interest" description="Disordered" evidence="4">
    <location>
        <begin position="198"/>
        <end position="255"/>
    </location>
</feature>
<keyword evidence="5" id="KW-0812">Transmembrane</keyword>
<feature type="repeat" description="TPR" evidence="3">
    <location>
        <begin position="76"/>
        <end position="109"/>
    </location>
</feature>
<dbReference type="Gene3D" id="1.25.40.10">
    <property type="entry name" value="Tetratricopeptide repeat domain"/>
    <property type="match status" value="1"/>
</dbReference>
<keyword evidence="1" id="KW-0677">Repeat</keyword>
<dbReference type="EMBL" id="CP111014">
    <property type="protein sequence ID" value="WAR00433.1"/>
    <property type="molecule type" value="Genomic_DNA"/>
</dbReference>
<dbReference type="Pfam" id="PF13414">
    <property type="entry name" value="TPR_11"/>
    <property type="match status" value="1"/>
</dbReference>
<dbReference type="InterPro" id="IPR019734">
    <property type="entry name" value="TPR_rpt"/>
</dbReference>
<evidence type="ECO:0000313" key="6">
    <source>
        <dbReference type="EMBL" id="WAR00433.1"/>
    </source>
</evidence>
<feature type="transmembrane region" description="Helical" evidence="5">
    <location>
        <begin position="134"/>
        <end position="152"/>
    </location>
</feature>
<protein>
    <submittedName>
        <fullName evidence="6">HSOP3-like protein</fullName>
    </submittedName>
</protein>
<proteinExistence type="predicted"/>
<reference evidence="6" key="1">
    <citation type="submission" date="2022-11" db="EMBL/GenBank/DDBJ databases">
        <title>Centuries of genome instability and evolution in soft-shell clam transmissible cancer (bioRxiv).</title>
        <authorList>
            <person name="Hart S.F.M."/>
            <person name="Yonemitsu M.A."/>
            <person name="Giersch R.M."/>
            <person name="Beal B.F."/>
            <person name="Arriagada G."/>
            <person name="Davis B.W."/>
            <person name="Ostrander E.A."/>
            <person name="Goff S.P."/>
            <person name="Metzger M.J."/>
        </authorList>
    </citation>
    <scope>NUCLEOTIDE SEQUENCE</scope>
    <source>
        <strain evidence="6">MELC-2E11</strain>
        <tissue evidence="6">Siphon/mantle</tissue>
    </source>
</reference>
<keyword evidence="2 3" id="KW-0802">TPR repeat</keyword>
<evidence type="ECO:0000256" key="3">
    <source>
        <dbReference type="PROSITE-ProRule" id="PRU00339"/>
    </source>
</evidence>
<feature type="repeat" description="TPR" evidence="3">
    <location>
        <begin position="8"/>
        <end position="41"/>
    </location>
</feature>
<evidence type="ECO:0000256" key="5">
    <source>
        <dbReference type="SAM" id="Phobius"/>
    </source>
</evidence>
<sequence>MSSAKKRGEELRLQGNACVKEGNYTEAVLHYSHALQCDPGDHLVYSNRSLAFLRLQQYYLALQDAHTVIRLNPKWSKGYFRKGEVEYQAGHYNEALLSYGRAFLMEPSSDEAKQAVNKTNFRLQEQVNRRRLDPWLYCGCGSLLGLLIVAADQYLAAKPSMHNIVIQVLLVVVFGCLGYLVLTIVSYIRQSEIRSRLDPPPDLLSAMDQKSETPSSGSEANGEEPSPQGGATAPGHTRRKGGTGAARQRYKKGKT</sequence>
<evidence type="ECO:0000256" key="4">
    <source>
        <dbReference type="SAM" id="MobiDB-lite"/>
    </source>
</evidence>
<evidence type="ECO:0000256" key="2">
    <source>
        <dbReference type="ARBA" id="ARBA00022803"/>
    </source>
</evidence>
<keyword evidence="7" id="KW-1185">Reference proteome</keyword>
<dbReference type="PANTHER" id="PTHR22904">
    <property type="entry name" value="TPR REPEAT CONTAINING PROTEIN"/>
    <property type="match status" value="1"/>
</dbReference>